<feature type="domain" description="STAS" evidence="6">
    <location>
        <begin position="441"/>
        <end position="557"/>
    </location>
</feature>
<feature type="transmembrane region" description="Helical" evidence="5">
    <location>
        <begin position="387"/>
        <end position="413"/>
    </location>
</feature>
<dbReference type="SUPFAM" id="SSF52091">
    <property type="entry name" value="SpoIIaa-like"/>
    <property type="match status" value="1"/>
</dbReference>
<keyword evidence="3 5" id="KW-1133">Transmembrane helix</keyword>
<comment type="subcellular location">
    <subcellularLocation>
        <location evidence="1">Membrane</location>
        <topology evidence="1">Multi-pass membrane protein</topology>
    </subcellularLocation>
</comment>
<dbReference type="GeneID" id="95390367"/>
<dbReference type="AlphaFoldDB" id="A0A7W5YRU4"/>
<dbReference type="CDD" id="cd07042">
    <property type="entry name" value="STAS_SulP_like_sulfate_transporter"/>
    <property type="match status" value="1"/>
</dbReference>
<evidence type="ECO:0000256" key="3">
    <source>
        <dbReference type="ARBA" id="ARBA00022989"/>
    </source>
</evidence>
<evidence type="ECO:0000256" key="5">
    <source>
        <dbReference type="SAM" id="Phobius"/>
    </source>
</evidence>
<dbReference type="InterPro" id="IPR002645">
    <property type="entry name" value="STAS_dom"/>
</dbReference>
<dbReference type="InterPro" id="IPR011547">
    <property type="entry name" value="SLC26A/SulP_dom"/>
</dbReference>
<dbReference type="Pfam" id="PF00916">
    <property type="entry name" value="Sulfate_transp"/>
    <property type="match status" value="1"/>
</dbReference>
<evidence type="ECO:0000313" key="7">
    <source>
        <dbReference type="EMBL" id="MBB3728109.1"/>
    </source>
</evidence>
<dbReference type="Proteomes" id="UP000579945">
    <property type="component" value="Unassembled WGS sequence"/>
</dbReference>
<dbReference type="GO" id="GO:0055085">
    <property type="term" value="P:transmembrane transport"/>
    <property type="evidence" value="ECO:0007669"/>
    <property type="project" value="InterPro"/>
</dbReference>
<evidence type="ECO:0000256" key="2">
    <source>
        <dbReference type="ARBA" id="ARBA00022692"/>
    </source>
</evidence>
<reference evidence="7 8" key="1">
    <citation type="submission" date="2020-08" db="EMBL/GenBank/DDBJ databases">
        <title>Sequencing the genomes of 1000 actinobacteria strains.</title>
        <authorList>
            <person name="Klenk H.-P."/>
        </authorList>
    </citation>
    <scope>NUCLEOTIDE SEQUENCE [LARGE SCALE GENOMIC DNA]</scope>
    <source>
        <strain evidence="7 8">DSM 44320</strain>
    </source>
</reference>
<keyword evidence="8" id="KW-1185">Reference proteome</keyword>
<feature type="transmembrane region" description="Helical" evidence="5">
    <location>
        <begin position="258"/>
        <end position="278"/>
    </location>
</feature>
<gene>
    <name evidence="7" type="ORF">FHR33_003969</name>
</gene>
<comment type="caution">
    <text evidence="7">The sequence shown here is derived from an EMBL/GenBank/DDBJ whole genome shotgun (WGS) entry which is preliminary data.</text>
</comment>
<feature type="transmembrane region" description="Helical" evidence="5">
    <location>
        <begin position="105"/>
        <end position="128"/>
    </location>
</feature>
<feature type="transmembrane region" description="Helical" evidence="5">
    <location>
        <begin position="208"/>
        <end position="228"/>
    </location>
</feature>
<evidence type="ECO:0000259" key="6">
    <source>
        <dbReference type="PROSITE" id="PS50801"/>
    </source>
</evidence>
<feature type="transmembrane region" description="Helical" evidence="5">
    <location>
        <begin position="57"/>
        <end position="79"/>
    </location>
</feature>
<keyword evidence="2 5" id="KW-0812">Transmembrane</keyword>
<dbReference type="RefSeq" id="WP_183649622.1">
    <property type="nucleotide sequence ID" value="NZ_BAAAXX010000150.1"/>
</dbReference>
<feature type="transmembrane region" description="Helical" evidence="5">
    <location>
        <begin position="182"/>
        <end position="201"/>
    </location>
</feature>
<organism evidence="7 8">
    <name type="scientific">Nonomuraea dietziae</name>
    <dbReference type="NCBI Taxonomy" id="65515"/>
    <lineage>
        <taxon>Bacteria</taxon>
        <taxon>Bacillati</taxon>
        <taxon>Actinomycetota</taxon>
        <taxon>Actinomycetes</taxon>
        <taxon>Streptosporangiales</taxon>
        <taxon>Streptosporangiaceae</taxon>
        <taxon>Nonomuraea</taxon>
    </lineage>
</organism>
<proteinExistence type="predicted"/>
<dbReference type="GO" id="GO:0016020">
    <property type="term" value="C:membrane"/>
    <property type="evidence" value="ECO:0007669"/>
    <property type="project" value="UniProtKB-SubCell"/>
</dbReference>
<evidence type="ECO:0000313" key="8">
    <source>
        <dbReference type="Proteomes" id="UP000579945"/>
    </source>
</evidence>
<dbReference type="InterPro" id="IPR001902">
    <property type="entry name" value="SLC26A/SulP_fam"/>
</dbReference>
<dbReference type="PROSITE" id="PS50801">
    <property type="entry name" value="STAS"/>
    <property type="match status" value="1"/>
</dbReference>
<dbReference type="InterPro" id="IPR036513">
    <property type="entry name" value="STAS_dom_sf"/>
</dbReference>
<evidence type="ECO:0000256" key="1">
    <source>
        <dbReference type="ARBA" id="ARBA00004141"/>
    </source>
</evidence>
<keyword evidence="4 5" id="KW-0472">Membrane</keyword>
<name>A0A7W5YRU4_9ACTN</name>
<feature type="transmembrane region" description="Helical" evidence="5">
    <location>
        <begin position="140"/>
        <end position="162"/>
    </location>
</feature>
<feature type="transmembrane region" description="Helical" evidence="5">
    <location>
        <begin position="334"/>
        <end position="367"/>
    </location>
</feature>
<dbReference type="Gene3D" id="3.30.750.24">
    <property type="entry name" value="STAS domain"/>
    <property type="match status" value="1"/>
</dbReference>
<dbReference type="Pfam" id="PF01740">
    <property type="entry name" value="STAS"/>
    <property type="match status" value="1"/>
</dbReference>
<sequence length="560" mass="58146">MDARRTPMADVMPLIGQLRHYSGRSARADVMTALSMAVTLLPQGLAFGALAGLHPAAGLYTAMGSAIVFALLTATRFVAVGPSSTMALLAFTAVHDRVGGDPGRAAALTAALSVLVGLWCLLGAMLRLQGIAEFLSSPVVLGYLAGVGIQMLAGQVGPLLGIPTPHPDPIAKLWYVVTHLQQAQPLTATIGVGALITLVLLKRFLSGVPAGLVVCLTAIAISAAAGLADRGMAVVGTVSGGLPTPAGLPQVSWDDVSALLMPALGMALIASIETVSAVRQTGTEVGGRIVMNRETASLGAASIATGALGGFPPMASTARTMTARAGAQSQLFQLIIAGIVMFVLVSGGPLISLLPMAVLAAIVMAGAPRLIDVTGFLRLWHGWRTESVITLVTVIGVLAFGVLQGLIVAVLLSTGQLLRRTARPHDALLAVYGEHQSPREIAEGASPHPEILIYRVDAPLFFANARRIRQRVLSLVTDTAPRPRCVIMDAEAVFYLDATAADTLAELTADLQALGCALVLARAHGSVLSTLRTNPYHDGVTQRLHAFADVREAYLAMRQA</sequence>
<dbReference type="PANTHER" id="PTHR11814">
    <property type="entry name" value="SULFATE TRANSPORTER"/>
    <property type="match status" value="1"/>
</dbReference>
<accession>A0A7W5YRU4</accession>
<feature type="transmembrane region" description="Helical" evidence="5">
    <location>
        <begin position="30"/>
        <end position="50"/>
    </location>
</feature>
<protein>
    <submittedName>
        <fullName evidence="7">High affinity sulfate transporter 1</fullName>
    </submittedName>
</protein>
<evidence type="ECO:0000256" key="4">
    <source>
        <dbReference type="ARBA" id="ARBA00023136"/>
    </source>
</evidence>
<dbReference type="EMBL" id="JACIBV010000001">
    <property type="protein sequence ID" value="MBB3728109.1"/>
    <property type="molecule type" value="Genomic_DNA"/>
</dbReference>